<accession>A0A6B3BX06</accession>
<feature type="transmembrane region" description="Helical" evidence="1">
    <location>
        <begin position="7"/>
        <end position="27"/>
    </location>
</feature>
<proteinExistence type="predicted"/>
<evidence type="ECO:0000256" key="1">
    <source>
        <dbReference type="SAM" id="Phobius"/>
    </source>
</evidence>
<feature type="transmembrane region" description="Helical" evidence="1">
    <location>
        <begin position="73"/>
        <end position="93"/>
    </location>
</feature>
<dbReference type="EMBL" id="JAAGLU010000020">
    <property type="protein sequence ID" value="NEC88780.1"/>
    <property type="molecule type" value="Genomic_DNA"/>
</dbReference>
<protein>
    <submittedName>
        <fullName evidence="2">Uncharacterized protein</fullName>
    </submittedName>
</protein>
<keyword evidence="1" id="KW-1133">Transmembrane helix</keyword>
<sequence length="124" mass="13123">MPKSVRLALVGVWIQGVLNLVVGFLSMALLNDAANHGRDEGSGMLRFLLVLTLVIAGALLLCGVFADKRLNGIRVTVIVIEVLGLLGSVLALFQGGVSVLPGIVLALIVLRGFSSAEGRNWFDR</sequence>
<keyword evidence="1" id="KW-0812">Transmembrane</keyword>
<keyword evidence="1" id="KW-0472">Membrane</keyword>
<evidence type="ECO:0000313" key="2">
    <source>
        <dbReference type="EMBL" id="NEC88780.1"/>
    </source>
</evidence>
<gene>
    <name evidence="2" type="ORF">G3I71_23885</name>
</gene>
<name>A0A6B3BX06_9ACTN</name>
<feature type="transmembrane region" description="Helical" evidence="1">
    <location>
        <begin position="99"/>
        <end position="116"/>
    </location>
</feature>
<comment type="caution">
    <text evidence="2">The sequence shown here is derived from an EMBL/GenBank/DDBJ whole genome shotgun (WGS) entry which is preliminary data.</text>
</comment>
<dbReference type="AlphaFoldDB" id="A0A6B3BX06"/>
<organism evidence="2">
    <name type="scientific">Streptomyces sp. SID12501</name>
    <dbReference type="NCBI Taxonomy" id="2706042"/>
    <lineage>
        <taxon>Bacteria</taxon>
        <taxon>Bacillati</taxon>
        <taxon>Actinomycetota</taxon>
        <taxon>Actinomycetes</taxon>
        <taxon>Kitasatosporales</taxon>
        <taxon>Streptomycetaceae</taxon>
        <taxon>Streptomyces</taxon>
    </lineage>
</organism>
<reference evidence="2" key="1">
    <citation type="submission" date="2020-01" db="EMBL/GenBank/DDBJ databases">
        <title>Insect and environment-associated Actinomycetes.</title>
        <authorList>
            <person name="Currrie C."/>
            <person name="Chevrette M."/>
            <person name="Carlson C."/>
            <person name="Stubbendieck R."/>
            <person name="Wendt-Pienkowski E."/>
        </authorList>
    </citation>
    <scope>NUCLEOTIDE SEQUENCE</scope>
    <source>
        <strain evidence="2">SID12501</strain>
    </source>
</reference>
<feature type="transmembrane region" description="Helical" evidence="1">
    <location>
        <begin position="47"/>
        <end position="66"/>
    </location>
</feature>